<name>A0A9W6B1V2_9LACO</name>
<reference evidence="4" key="2">
    <citation type="journal article" date="2023" name="PLoS ONE">
        <title>Philodulcilactobacillus myokoensis gen. nov., sp. nov., a fructophilic, acidophilic, and agar-phobic lactic acid bacterium isolated from fermented vegetable extracts.</title>
        <authorList>
            <person name="Kouya T."/>
            <person name="Ishiyama Y."/>
            <person name="Ohashi S."/>
            <person name="Kumakubo R."/>
            <person name="Yamazaki T."/>
            <person name="Otaki T."/>
        </authorList>
    </citation>
    <scope>NUCLEOTIDE SEQUENCE</scope>
    <source>
        <strain evidence="4">WR16-4</strain>
    </source>
</reference>
<evidence type="ECO:0000313" key="5">
    <source>
        <dbReference type="Proteomes" id="UP001144204"/>
    </source>
</evidence>
<dbReference type="SUPFAM" id="SSF52540">
    <property type="entry name" value="P-loop containing nucleoside triphosphate hydrolases"/>
    <property type="match status" value="1"/>
</dbReference>
<evidence type="ECO:0000256" key="1">
    <source>
        <dbReference type="ARBA" id="ARBA00022741"/>
    </source>
</evidence>
<organism evidence="4 5">
    <name type="scientific">Philodulcilactobacillus myokoensis</name>
    <dbReference type="NCBI Taxonomy" id="2929573"/>
    <lineage>
        <taxon>Bacteria</taxon>
        <taxon>Bacillati</taxon>
        <taxon>Bacillota</taxon>
        <taxon>Bacilli</taxon>
        <taxon>Lactobacillales</taxon>
        <taxon>Lactobacillaceae</taxon>
        <taxon>Philodulcilactobacillus</taxon>
    </lineage>
</organism>
<keyword evidence="5" id="KW-1185">Reference proteome</keyword>
<dbReference type="InterPro" id="IPR017871">
    <property type="entry name" value="ABC_transporter-like_CS"/>
</dbReference>
<dbReference type="AlphaFoldDB" id="A0A9W6B1V2"/>
<dbReference type="PROSITE" id="PS00211">
    <property type="entry name" value="ABC_TRANSPORTER_1"/>
    <property type="match status" value="1"/>
</dbReference>
<evidence type="ECO:0000256" key="2">
    <source>
        <dbReference type="ARBA" id="ARBA00022840"/>
    </source>
</evidence>
<dbReference type="InterPro" id="IPR027417">
    <property type="entry name" value="P-loop_NTPase"/>
</dbReference>
<dbReference type="Proteomes" id="UP001144204">
    <property type="component" value="Unassembled WGS sequence"/>
</dbReference>
<dbReference type="Pfam" id="PF00005">
    <property type="entry name" value="ABC_tran"/>
    <property type="match status" value="1"/>
</dbReference>
<gene>
    <name evidence="4" type="ORF">WR164_13810</name>
</gene>
<dbReference type="InterPro" id="IPR003593">
    <property type="entry name" value="AAA+_ATPase"/>
</dbReference>
<sequence>MNTINTKVKNIIDLKDINKKFGNHVVLDNINFHVPAGQIVSLIGPSGAGKTTIIKVALGRIKIDSGTDSVFNTKMPNRNILSQIGYMAQADALYLTLSARNNLEFFAHMRGIPNSKINDEIQHVAKLTQLENNLNQPAMSYSGGMKKRLSLAIALLGSPKLLILDEPTVGIDPVLRRQIWDELRKLKEQGHTILVTTHIMSEAELADKVAMLMNGQIAAFDAPDKLKTQYNVNSIEDVFIKIENQEGK</sequence>
<keyword evidence="1" id="KW-0547">Nucleotide-binding</keyword>
<dbReference type="RefSeq" id="WP_286136940.1">
    <property type="nucleotide sequence ID" value="NZ_BRPL01000004.1"/>
</dbReference>
<comment type="caution">
    <text evidence="4">The sequence shown here is derived from an EMBL/GenBank/DDBJ whole genome shotgun (WGS) entry which is preliminary data.</text>
</comment>
<dbReference type="Gene3D" id="3.40.50.300">
    <property type="entry name" value="P-loop containing nucleotide triphosphate hydrolases"/>
    <property type="match status" value="1"/>
</dbReference>
<dbReference type="EMBL" id="BRPL01000004">
    <property type="protein sequence ID" value="GLB47402.1"/>
    <property type="molecule type" value="Genomic_DNA"/>
</dbReference>
<reference evidence="4" key="1">
    <citation type="submission" date="2022-07" db="EMBL/GenBank/DDBJ databases">
        <authorList>
            <person name="Kouya T."/>
            <person name="Ishiyama Y."/>
        </authorList>
    </citation>
    <scope>NUCLEOTIDE SEQUENCE</scope>
    <source>
        <strain evidence="4">WR16-4</strain>
    </source>
</reference>
<proteinExistence type="predicted"/>
<dbReference type="InterPro" id="IPR003439">
    <property type="entry name" value="ABC_transporter-like_ATP-bd"/>
</dbReference>
<accession>A0A9W6B1V2</accession>
<keyword evidence="2 4" id="KW-0067">ATP-binding</keyword>
<evidence type="ECO:0000259" key="3">
    <source>
        <dbReference type="PROSITE" id="PS50893"/>
    </source>
</evidence>
<feature type="domain" description="ABC transporter" evidence="3">
    <location>
        <begin position="12"/>
        <end position="239"/>
    </location>
</feature>
<dbReference type="GO" id="GO:0005524">
    <property type="term" value="F:ATP binding"/>
    <property type="evidence" value="ECO:0007669"/>
    <property type="project" value="UniProtKB-KW"/>
</dbReference>
<dbReference type="GO" id="GO:0016887">
    <property type="term" value="F:ATP hydrolysis activity"/>
    <property type="evidence" value="ECO:0007669"/>
    <property type="project" value="InterPro"/>
</dbReference>
<dbReference type="SMART" id="SM00382">
    <property type="entry name" value="AAA"/>
    <property type="match status" value="1"/>
</dbReference>
<dbReference type="PANTHER" id="PTHR43038">
    <property type="entry name" value="ATP-BINDING CASSETTE, SUB-FAMILY H, MEMBER 1"/>
    <property type="match status" value="1"/>
</dbReference>
<dbReference type="PROSITE" id="PS50893">
    <property type="entry name" value="ABC_TRANSPORTER_2"/>
    <property type="match status" value="1"/>
</dbReference>
<dbReference type="PANTHER" id="PTHR43038:SF3">
    <property type="entry name" value="ABC TRANSPORTER G FAMILY MEMBER 20 ISOFORM X1"/>
    <property type="match status" value="1"/>
</dbReference>
<evidence type="ECO:0000313" key="4">
    <source>
        <dbReference type="EMBL" id="GLB47402.1"/>
    </source>
</evidence>
<protein>
    <submittedName>
        <fullName evidence="4">ABC transporter ATP-binding protein</fullName>
    </submittedName>
</protein>